<dbReference type="PANTHER" id="PTHR36091:SF2">
    <property type="entry name" value="AMINOGLYCOSIDE PHOSPHOTRANSFERASE DOMAIN-CONTAINING PROTEIN"/>
    <property type="match status" value="1"/>
</dbReference>
<evidence type="ECO:0000313" key="2">
    <source>
        <dbReference type="EMBL" id="KAF1953158.1"/>
    </source>
</evidence>
<evidence type="ECO:0000313" key="3">
    <source>
        <dbReference type="Proteomes" id="UP000800035"/>
    </source>
</evidence>
<dbReference type="PANTHER" id="PTHR36091">
    <property type="entry name" value="ALTERED INHERITANCE OF MITOCHONDRIA PROTEIN 9, MITOCHONDRIAL"/>
    <property type="match status" value="1"/>
</dbReference>
<organism evidence="2 3">
    <name type="scientific">Byssothecium circinans</name>
    <dbReference type="NCBI Taxonomy" id="147558"/>
    <lineage>
        <taxon>Eukaryota</taxon>
        <taxon>Fungi</taxon>
        <taxon>Dikarya</taxon>
        <taxon>Ascomycota</taxon>
        <taxon>Pezizomycotina</taxon>
        <taxon>Dothideomycetes</taxon>
        <taxon>Pleosporomycetidae</taxon>
        <taxon>Pleosporales</taxon>
        <taxon>Massarineae</taxon>
        <taxon>Massarinaceae</taxon>
        <taxon>Byssothecium</taxon>
    </lineage>
</organism>
<dbReference type="EMBL" id="ML977005">
    <property type="protein sequence ID" value="KAF1953158.1"/>
    <property type="molecule type" value="Genomic_DNA"/>
</dbReference>
<sequence length="540" mass="61054">MLRCNERENLAMRYRKFNLSALLDAAVNAVGDGATSCVKVLKCIEGQYNKAFILTLDNGVEVLAKIPNPNAGPAFYTTASEVATRHFLRTVLNLSVPRVYAYSLDPLNPVGAEYVIDEKAKGKPLGSLWYQWQTDSQLDLVAQLVDFETKLTSVSFQRHGCLYYKKDLEGKGDRAFDLEARSQASVDFVKGLLTDEFALGPLTEAKLWEDGRATMDLDRGPWSNPLSYLAGMGINEIKWVKAYGKPRINPYRSLEVSESPDEYISLLERYLQLVSHLSLGPSQTTLSRPVPHLGPSRTTLSHPDLHLDNIFVDPDTKQITCIIDWQSASVSEPFFQHNIPRLLLPVGSSNTSNRLKASSGGSNATDDAERVPDLLSHYQHLTRLKNEQRWVEMAFSQNCSLLTKPVSLLCGAWSRNDVFSFRHALIHIAAQWEESMPATVPCPIQFTEKELELHNYEFELLEGLEEVLHELQNNNLIPLGGMVRREYYEQAVRINSTVKEMFVNMAESESQRVLFSRVWPYQDQDCEYIVSPSSLQKAQW</sequence>
<gene>
    <name evidence="2" type="ORF">CC80DRAFT_420717</name>
</gene>
<dbReference type="Gene3D" id="3.90.1200.10">
    <property type="match status" value="1"/>
</dbReference>
<proteinExistence type="predicted"/>
<dbReference type="InterPro" id="IPR002575">
    <property type="entry name" value="Aminoglycoside_PTrfase"/>
</dbReference>
<evidence type="ECO:0000259" key="1">
    <source>
        <dbReference type="Pfam" id="PF01636"/>
    </source>
</evidence>
<keyword evidence="3" id="KW-1185">Reference proteome</keyword>
<protein>
    <recommendedName>
        <fullName evidence="1">Aminoglycoside phosphotransferase domain-containing protein</fullName>
    </recommendedName>
</protein>
<dbReference type="SUPFAM" id="SSF56112">
    <property type="entry name" value="Protein kinase-like (PK-like)"/>
    <property type="match status" value="1"/>
</dbReference>
<reference evidence="2" key="1">
    <citation type="journal article" date="2020" name="Stud. Mycol.">
        <title>101 Dothideomycetes genomes: a test case for predicting lifestyles and emergence of pathogens.</title>
        <authorList>
            <person name="Haridas S."/>
            <person name="Albert R."/>
            <person name="Binder M."/>
            <person name="Bloem J."/>
            <person name="Labutti K."/>
            <person name="Salamov A."/>
            <person name="Andreopoulos B."/>
            <person name="Baker S."/>
            <person name="Barry K."/>
            <person name="Bills G."/>
            <person name="Bluhm B."/>
            <person name="Cannon C."/>
            <person name="Castanera R."/>
            <person name="Culley D."/>
            <person name="Daum C."/>
            <person name="Ezra D."/>
            <person name="Gonzalez J."/>
            <person name="Henrissat B."/>
            <person name="Kuo A."/>
            <person name="Liang C."/>
            <person name="Lipzen A."/>
            <person name="Lutzoni F."/>
            <person name="Magnuson J."/>
            <person name="Mondo S."/>
            <person name="Nolan M."/>
            <person name="Ohm R."/>
            <person name="Pangilinan J."/>
            <person name="Park H.-J."/>
            <person name="Ramirez L."/>
            <person name="Alfaro M."/>
            <person name="Sun H."/>
            <person name="Tritt A."/>
            <person name="Yoshinaga Y."/>
            <person name="Zwiers L.-H."/>
            <person name="Turgeon B."/>
            <person name="Goodwin S."/>
            <person name="Spatafora J."/>
            <person name="Crous P."/>
            <person name="Grigoriev I."/>
        </authorList>
    </citation>
    <scope>NUCLEOTIDE SEQUENCE</scope>
    <source>
        <strain evidence="2">CBS 675.92</strain>
    </source>
</reference>
<dbReference type="InterPro" id="IPR051035">
    <property type="entry name" value="Mito_inheritance_9"/>
</dbReference>
<dbReference type="OrthoDB" id="2831558at2759"/>
<dbReference type="GO" id="GO:0005739">
    <property type="term" value="C:mitochondrion"/>
    <property type="evidence" value="ECO:0007669"/>
    <property type="project" value="TreeGrafter"/>
</dbReference>
<name>A0A6A5TL78_9PLEO</name>
<accession>A0A6A5TL78</accession>
<dbReference type="Proteomes" id="UP000800035">
    <property type="component" value="Unassembled WGS sequence"/>
</dbReference>
<dbReference type="AlphaFoldDB" id="A0A6A5TL78"/>
<dbReference type="Pfam" id="PF01636">
    <property type="entry name" value="APH"/>
    <property type="match status" value="1"/>
</dbReference>
<feature type="domain" description="Aminoglycoside phosphotransferase" evidence="1">
    <location>
        <begin position="293"/>
        <end position="334"/>
    </location>
</feature>
<dbReference type="InterPro" id="IPR011009">
    <property type="entry name" value="Kinase-like_dom_sf"/>
</dbReference>